<dbReference type="Gene3D" id="3.40.50.2000">
    <property type="entry name" value="Glycogen Phosphorylase B"/>
    <property type="match status" value="2"/>
</dbReference>
<keyword evidence="3" id="KW-0313">Glucose metabolism</keyword>
<evidence type="ECO:0000256" key="2">
    <source>
        <dbReference type="ARBA" id="ARBA00011738"/>
    </source>
</evidence>
<dbReference type="EMBL" id="BACD03000002">
    <property type="protein sequence ID" value="GAO46078.1"/>
    <property type="molecule type" value="Genomic_DNA"/>
</dbReference>
<dbReference type="SMART" id="SM00450">
    <property type="entry name" value="RHOD"/>
    <property type="match status" value="1"/>
</dbReference>
<dbReference type="PANTHER" id="PTHR47779:SF1">
    <property type="entry name" value="SYNTHASE (CCG-9), PUTATIVE (AFU_ORTHOLOGUE AFUA_3G12100)-RELATED"/>
    <property type="match status" value="1"/>
</dbReference>
<dbReference type="AlphaFoldDB" id="A0A0E9N8F3"/>
<evidence type="ECO:0000256" key="3">
    <source>
        <dbReference type="ARBA" id="ARBA00022526"/>
    </source>
</evidence>
<proteinExistence type="inferred from homology"/>
<evidence type="ECO:0000313" key="9">
    <source>
        <dbReference type="EMBL" id="GAO46078.1"/>
    </source>
</evidence>
<feature type="compositionally biased region" description="Polar residues" evidence="7">
    <location>
        <begin position="1"/>
        <end position="25"/>
    </location>
</feature>
<dbReference type="STRING" id="698492.A0A0E9N8F3"/>
<dbReference type="Pfam" id="PF21269">
    <property type="entry name" value="TreT_GT1"/>
    <property type="match status" value="1"/>
</dbReference>
<evidence type="ECO:0000256" key="7">
    <source>
        <dbReference type="SAM" id="MobiDB-lite"/>
    </source>
</evidence>
<dbReference type="Pfam" id="PF00581">
    <property type="entry name" value="Rhodanese"/>
    <property type="match status" value="1"/>
</dbReference>
<evidence type="ECO:0000259" key="8">
    <source>
        <dbReference type="PROSITE" id="PS50206"/>
    </source>
</evidence>
<comment type="caution">
    <text evidence="9">The sequence shown here is derived from an EMBL/GenBank/DDBJ whole genome shotgun (WGS) entry which is preliminary data.</text>
</comment>
<name>A0A0E9N8F3_SAICN</name>
<evidence type="ECO:0000256" key="6">
    <source>
        <dbReference type="ARBA" id="ARBA00023277"/>
    </source>
</evidence>
<feature type="domain" description="Rhodanese" evidence="8">
    <location>
        <begin position="129"/>
        <end position="230"/>
    </location>
</feature>
<reference evidence="9 10" key="1">
    <citation type="journal article" date="2011" name="J. Gen. Appl. Microbiol.">
        <title>Draft genome sequencing of the enigmatic yeast Saitoella complicata.</title>
        <authorList>
            <person name="Nishida H."/>
            <person name="Hamamoto M."/>
            <person name="Sugiyama J."/>
        </authorList>
    </citation>
    <scope>NUCLEOTIDE SEQUENCE [LARGE SCALE GENOMIC DNA]</scope>
    <source>
        <strain evidence="9 10">NRRL Y-17804</strain>
    </source>
</reference>
<accession>A0A0E9N8F3</accession>
<evidence type="ECO:0000256" key="5">
    <source>
        <dbReference type="ARBA" id="ARBA00022679"/>
    </source>
</evidence>
<evidence type="ECO:0000256" key="4">
    <source>
        <dbReference type="ARBA" id="ARBA00022676"/>
    </source>
</evidence>
<dbReference type="InterPro" id="IPR049438">
    <property type="entry name" value="TreT_GT1"/>
</dbReference>
<keyword evidence="10" id="KW-1185">Reference proteome</keyword>
<dbReference type="Proteomes" id="UP000033140">
    <property type="component" value="Unassembled WGS sequence"/>
</dbReference>
<comment type="subunit">
    <text evidence="2">Homodimer.</text>
</comment>
<dbReference type="CDD" id="cd01519">
    <property type="entry name" value="RHOD_HSP67B2"/>
    <property type="match status" value="1"/>
</dbReference>
<dbReference type="InterPro" id="IPR001763">
    <property type="entry name" value="Rhodanese-like_dom"/>
</dbReference>
<dbReference type="SUPFAM" id="SSF52821">
    <property type="entry name" value="Rhodanese/Cell cycle control phosphatase"/>
    <property type="match status" value="1"/>
</dbReference>
<dbReference type="Gene3D" id="3.40.250.10">
    <property type="entry name" value="Rhodanese-like domain"/>
    <property type="match status" value="1"/>
</dbReference>
<feature type="region of interest" description="Disordered" evidence="7">
    <location>
        <begin position="1"/>
        <end position="28"/>
    </location>
</feature>
<dbReference type="InterPro" id="IPR052078">
    <property type="entry name" value="Trehalose_Metab_GTase"/>
</dbReference>
<evidence type="ECO:0000313" key="10">
    <source>
        <dbReference type="Proteomes" id="UP000033140"/>
    </source>
</evidence>
<dbReference type="InterPro" id="IPR036873">
    <property type="entry name" value="Rhodanese-like_dom_sf"/>
</dbReference>
<reference evidence="9 10" key="3">
    <citation type="journal article" date="2015" name="Genome Announc.">
        <title>Draft Genome Sequence of the Archiascomycetous Yeast Saitoella complicata.</title>
        <authorList>
            <person name="Yamauchi K."/>
            <person name="Kondo S."/>
            <person name="Hamamoto M."/>
            <person name="Takahashi Y."/>
            <person name="Ogura Y."/>
            <person name="Hayashi T."/>
            <person name="Nishida H."/>
        </authorList>
    </citation>
    <scope>NUCLEOTIDE SEQUENCE [LARGE SCALE GENOMIC DNA]</scope>
    <source>
        <strain evidence="9 10">NRRL Y-17804</strain>
    </source>
</reference>
<dbReference type="GO" id="GO:0016757">
    <property type="term" value="F:glycosyltransferase activity"/>
    <property type="evidence" value="ECO:0007669"/>
    <property type="project" value="UniProtKB-KW"/>
</dbReference>
<organism evidence="9 10">
    <name type="scientific">Saitoella complicata (strain BCRC 22490 / CBS 7301 / JCM 7358 / NBRC 10748 / NRRL Y-17804)</name>
    <dbReference type="NCBI Taxonomy" id="698492"/>
    <lineage>
        <taxon>Eukaryota</taxon>
        <taxon>Fungi</taxon>
        <taxon>Dikarya</taxon>
        <taxon>Ascomycota</taxon>
        <taxon>Taphrinomycotina</taxon>
        <taxon>Taphrinomycotina incertae sedis</taxon>
        <taxon>Saitoella</taxon>
    </lineage>
</organism>
<dbReference type="PANTHER" id="PTHR47779">
    <property type="entry name" value="SYNTHASE (CCG-9), PUTATIVE (AFU_ORTHOLOGUE AFUA_3G12100)-RELATED"/>
    <property type="match status" value="1"/>
</dbReference>
<sequence>MDPRTQSALPPSSQATRSSTPSTRNSKIHLHPLSVREAIFMSFTLRRSLAFVARNSRSFSSLAAVSAPRTLAIPSVRPALQQQQALTEMAQVIANAARSYSVGVNREVDDNGAVVWDYDQVKKLTKGIDRGNILLVDVREVDEVQQGNIPTSINLSVKSLQEALSLSELQFQDKYGFEKPPKEQEIVFYCRSGKRSTAATAIAKAAGYKNLGNYTGSWLDWASKSQGRKSKHFIRSKKKEAQLLPVRLHVLRVMTAIHCDDYLLKYNYKMPGDNTERKDTEEKLETKIGADGDDGALTAVGAFGEIDIPRRTHSTPGVPESDRVLEGIYVGLAFDNEQDGLMKWGIHVTDPYGLVTQGEEEIDLKQFEDGERVRKAVGALLELSTKWSETRGYKILGICLGLPKDKYEEFSTRGENNPAMIAASEYWFSDLDATPYVIKLDSFEDLVDGAGEANRACVNYFTPSVPGNIPKVGVDEKHNEVEIDAAGKCHLLNLRHYKEITHPDYWKALCVSSDKVKERKLRIAFFSATPQGGGVALMRHAAIRLLKLLGVDAHWYVPKPRPAVFDITKRKFHNVLQGVVPDNEKSRLTDKDKKVWLDWNKDNFEVLWNEDDGPVAQSDLIIIDDPQLCGTIPMMKKKNPKARIIYRSHIEINNELVEKDGSHAQECWNFLYQFIQEADLFISHPVAGFIPPNVSKDSVLLIPASTDPLDGLNKPLSARMNGYYQTVFNRICVDQGSPRLGEGRPYFIQVARFDPSKGIPDCIDAYKQFRENLKEANFGAGKHSPEIQKMTPQLVICGHSSIDDPDGSIVFQQAVQQLEKKKYRDVAPDICVVRLSSSDQLLNALMRDSLAALQLSHREGFEIKVTEALAKGKPVICYKSGGLPLQIDDHKTGFVIERGDVASVAKAMTALVIKDSYLKGFEETILNDHYDLFRQEFYTPTAITHYLYLADKLCWKDEETFSKSGKGKRSLEKDEGVVLGDGSTLKMGARHCKEFWAEEYGLKFEEKGEKAAPTNSSRIAEADVRTADANKGLCEDKDGGEKKKEALF</sequence>
<dbReference type="GO" id="GO:0006006">
    <property type="term" value="P:glucose metabolic process"/>
    <property type="evidence" value="ECO:0007669"/>
    <property type="project" value="UniProtKB-KW"/>
</dbReference>
<keyword evidence="5" id="KW-0808">Transferase</keyword>
<keyword evidence="6" id="KW-0119">Carbohydrate metabolism</keyword>
<keyword evidence="4" id="KW-0328">Glycosyltransferase</keyword>
<comment type="similarity">
    <text evidence="1">Belongs to the glycosyltransferase group 1 family. Glycosyltransferase 4 subfamily.</text>
</comment>
<dbReference type="InterPro" id="IPR001296">
    <property type="entry name" value="Glyco_trans_1"/>
</dbReference>
<gene>
    <name evidence="9" type="ORF">G7K_0321-t1</name>
</gene>
<protein>
    <recommendedName>
        <fullName evidence="8">Rhodanese domain-containing protein</fullName>
    </recommendedName>
</protein>
<dbReference type="Pfam" id="PF00534">
    <property type="entry name" value="Glycos_transf_1"/>
    <property type="match status" value="1"/>
</dbReference>
<dbReference type="PROSITE" id="PS50206">
    <property type="entry name" value="RHODANESE_3"/>
    <property type="match status" value="1"/>
</dbReference>
<evidence type="ECO:0000256" key="1">
    <source>
        <dbReference type="ARBA" id="ARBA00009481"/>
    </source>
</evidence>
<reference evidence="9 10" key="2">
    <citation type="journal article" date="2014" name="J. Gen. Appl. Microbiol.">
        <title>The early diverging ascomycetous budding yeast Saitoella complicata has three histone deacetylases belonging to the Clr6, Hos2, and Rpd3 lineages.</title>
        <authorList>
            <person name="Nishida H."/>
            <person name="Matsumoto T."/>
            <person name="Kondo S."/>
            <person name="Hamamoto M."/>
            <person name="Yoshikawa H."/>
        </authorList>
    </citation>
    <scope>NUCLEOTIDE SEQUENCE [LARGE SCALE GENOMIC DNA]</scope>
    <source>
        <strain evidence="9 10">NRRL Y-17804</strain>
    </source>
</reference>
<dbReference type="SUPFAM" id="SSF53756">
    <property type="entry name" value="UDP-Glycosyltransferase/glycogen phosphorylase"/>
    <property type="match status" value="1"/>
</dbReference>